<dbReference type="KEGG" id="slb:AWJ20_2219"/>
<proteinExistence type="predicted"/>
<evidence type="ECO:0000313" key="3">
    <source>
        <dbReference type="Proteomes" id="UP000189580"/>
    </source>
</evidence>
<accession>A0A167EYN2</accession>
<dbReference type="EMBL" id="CP014503">
    <property type="protein sequence ID" value="ANB14614.1"/>
    <property type="molecule type" value="Genomic_DNA"/>
</dbReference>
<gene>
    <name evidence="2" type="ORF">AWJ20_2219</name>
</gene>
<evidence type="ECO:0000313" key="2">
    <source>
        <dbReference type="EMBL" id="ANB14614.1"/>
    </source>
</evidence>
<protein>
    <submittedName>
        <fullName evidence="2">Putative heme/steroid binding protein</fullName>
    </submittedName>
</protein>
<dbReference type="Proteomes" id="UP000189580">
    <property type="component" value="Chromosome b"/>
</dbReference>
<feature type="compositionally biased region" description="Low complexity" evidence="1">
    <location>
        <begin position="108"/>
        <end position="136"/>
    </location>
</feature>
<dbReference type="OrthoDB" id="432299at2759"/>
<dbReference type="AlphaFoldDB" id="A0A167EYN2"/>
<sequence>MSEQPQLGPPPDRKKMLAPPPGNAQSTLFPSINSAQRASGSRAISGPQPAAAARRKKVALQPGHSALDWANLRNSGANLRVGTCSPPAAGAAPQTPLLLSLRSSRVSGVPFKGSRGLSDASGDDSSGARGATGSGAEPQPTEAHSPVPYSDTNRFSGS</sequence>
<feature type="compositionally biased region" description="Polar residues" evidence="1">
    <location>
        <begin position="23"/>
        <end position="39"/>
    </location>
</feature>
<evidence type="ECO:0000256" key="1">
    <source>
        <dbReference type="SAM" id="MobiDB-lite"/>
    </source>
</evidence>
<keyword evidence="3" id="KW-1185">Reference proteome</keyword>
<dbReference type="GeneID" id="30034106"/>
<reference evidence="2 3" key="1">
    <citation type="submission" date="2016-02" db="EMBL/GenBank/DDBJ databases">
        <title>Complete genome sequence and transcriptome regulation of the pentose utilising yeast Sugiyamaella lignohabitans.</title>
        <authorList>
            <person name="Bellasio M."/>
            <person name="Peymann A."/>
            <person name="Valli M."/>
            <person name="Sipitzky M."/>
            <person name="Graf A."/>
            <person name="Sauer M."/>
            <person name="Marx H."/>
            <person name="Mattanovich D."/>
        </authorList>
    </citation>
    <scope>NUCLEOTIDE SEQUENCE [LARGE SCALE GENOMIC DNA]</scope>
    <source>
        <strain evidence="2 3">CBS 10342</strain>
    </source>
</reference>
<organism evidence="2 3">
    <name type="scientific">Sugiyamaella lignohabitans</name>
    <dbReference type="NCBI Taxonomy" id="796027"/>
    <lineage>
        <taxon>Eukaryota</taxon>
        <taxon>Fungi</taxon>
        <taxon>Dikarya</taxon>
        <taxon>Ascomycota</taxon>
        <taxon>Saccharomycotina</taxon>
        <taxon>Dipodascomycetes</taxon>
        <taxon>Dipodascales</taxon>
        <taxon>Trichomonascaceae</taxon>
        <taxon>Sugiyamaella</taxon>
    </lineage>
</organism>
<name>A0A167EYN2_9ASCO</name>
<feature type="region of interest" description="Disordered" evidence="1">
    <location>
        <begin position="108"/>
        <end position="158"/>
    </location>
</feature>
<feature type="region of interest" description="Disordered" evidence="1">
    <location>
        <begin position="1"/>
        <end position="60"/>
    </location>
</feature>
<dbReference type="RefSeq" id="XP_018737091.1">
    <property type="nucleotide sequence ID" value="XM_018879148.1"/>
</dbReference>